<sequence>MAVAKKRASSPLPDTHADLGNPRLGREPIPVPRLVPRGKTAFDTVEWKLHDAVIKNAEGATIFELKGIRAPANWSETSINIAASKYFRIIGGRRENSIDGMIRRVCHWIAQKGIELGYFDTPEEATTLEESLSYLMVHQ</sequence>
<protein>
    <submittedName>
        <fullName evidence="3">Ribonucleotide reductase class II vitamin B12-dependent domain protein</fullName>
        <ecNumber evidence="3">1.17.4.1</ecNumber>
    </submittedName>
</protein>
<name>T1CSG1_9ZZZZ</name>
<reference evidence="3" key="1">
    <citation type="submission" date="2013-08" db="EMBL/GenBank/DDBJ databases">
        <authorList>
            <person name="Mendez C."/>
            <person name="Richter M."/>
            <person name="Ferrer M."/>
            <person name="Sanchez J."/>
        </authorList>
    </citation>
    <scope>NUCLEOTIDE SEQUENCE</scope>
</reference>
<feature type="non-terminal residue" evidence="3">
    <location>
        <position position="139"/>
    </location>
</feature>
<dbReference type="AlphaFoldDB" id="T1CSG1"/>
<evidence type="ECO:0000259" key="2">
    <source>
        <dbReference type="Pfam" id="PF08471"/>
    </source>
</evidence>
<evidence type="ECO:0000313" key="3">
    <source>
        <dbReference type="EMBL" id="EQD72270.1"/>
    </source>
</evidence>
<dbReference type="InterPro" id="IPR013678">
    <property type="entry name" value="RNR_2_N"/>
</dbReference>
<accession>T1CSG1</accession>
<reference evidence="3" key="2">
    <citation type="journal article" date="2014" name="ISME J.">
        <title>Microbial stratification in low pH oxic and suboxic macroscopic growths along an acid mine drainage.</title>
        <authorList>
            <person name="Mendez-Garcia C."/>
            <person name="Mesa V."/>
            <person name="Sprenger R.R."/>
            <person name="Richter M."/>
            <person name="Diez M.S."/>
            <person name="Solano J."/>
            <person name="Bargiela R."/>
            <person name="Golyshina O.V."/>
            <person name="Manteca A."/>
            <person name="Ramos J.L."/>
            <person name="Gallego J.R."/>
            <person name="Llorente I."/>
            <person name="Martins Dos Santos V.A."/>
            <person name="Jensen O.N."/>
            <person name="Pelaez A.I."/>
            <person name="Sanchez J."/>
            <person name="Ferrer M."/>
        </authorList>
    </citation>
    <scope>NUCLEOTIDE SEQUENCE</scope>
</reference>
<keyword evidence="3" id="KW-0560">Oxidoreductase</keyword>
<dbReference type="GO" id="GO:0050897">
    <property type="term" value="F:cobalt ion binding"/>
    <property type="evidence" value="ECO:0007669"/>
    <property type="project" value="InterPro"/>
</dbReference>
<dbReference type="Pfam" id="PF08471">
    <property type="entry name" value="Ribonuc_red_2_N"/>
    <property type="match status" value="1"/>
</dbReference>
<proteinExistence type="predicted"/>
<dbReference type="GO" id="GO:0004748">
    <property type="term" value="F:ribonucleoside-diphosphate reductase activity, thioredoxin disulfide as acceptor"/>
    <property type="evidence" value="ECO:0007669"/>
    <property type="project" value="UniProtKB-EC"/>
</dbReference>
<comment type="caution">
    <text evidence="3">The sequence shown here is derived from an EMBL/GenBank/DDBJ whole genome shotgun (WGS) entry which is preliminary data.</text>
</comment>
<dbReference type="EMBL" id="AUZY01002400">
    <property type="protein sequence ID" value="EQD72270.1"/>
    <property type="molecule type" value="Genomic_DNA"/>
</dbReference>
<evidence type="ECO:0000256" key="1">
    <source>
        <dbReference type="SAM" id="MobiDB-lite"/>
    </source>
</evidence>
<dbReference type="EC" id="1.17.4.1" evidence="3"/>
<feature type="region of interest" description="Disordered" evidence="1">
    <location>
        <begin position="1"/>
        <end position="31"/>
    </location>
</feature>
<organism evidence="3">
    <name type="scientific">mine drainage metagenome</name>
    <dbReference type="NCBI Taxonomy" id="410659"/>
    <lineage>
        <taxon>unclassified sequences</taxon>
        <taxon>metagenomes</taxon>
        <taxon>ecological metagenomes</taxon>
    </lineage>
</organism>
<feature type="domain" description="Ribonucleotide reductase class II vitamin B12-dependent N-terminal" evidence="2">
    <location>
        <begin position="51"/>
        <end position="91"/>
    </location>
</feature>
<gene>
    <name evidence="3" type="ORF">B1B_03869</name>
</gene>